<dbReference type="NCBIfam" id="TIGR01143">
    <property type="entry name" value="murF"/>
    <property type="match status" value="1"/>
</dbReference>
<feature type="binding site" evidence="10">
    <location>
        <begin position="113"/>
        <end position="119"/>
    </location>
    <ligand>
        <name>ATP</name>
        <dbReference type="ChEBI" id="CHEBI:30616"/>
    </ligand>
</feature>
<accession>A0A160IMU7</accession>
<evidence type="ECO:0000256" key="2">
    <source>
        <dbReference type="ARBA" id="ARBA00022598"/>
    </source>
</evidence>
<dbReference type="PANTHER" id="PTHR43024">
    <property type="entry name" value="UDP-N-ACETYLMURAMOYL-TRIPEPTIDE--D-ALANYL-D-ALANINE LIGASE"/>
    <property type="match status" value="1"/>
</dbReference>
<dbReference type="EC" id="6.3.2.10" evidence="10 11"/>
<keyword evidence="7 10" id="KW-0573">Peptidoglycan synthesis</keyword>
<dbReference type="GO" id="GO:0071555">
    <property type="term" value="P:cell wall organization"/>
    <property type="evidence" value="ECO:0007669"/>
    <property type="project" value="UniProtKB-KW"/>
</dbReference>
<evidence type="ECO:0000256" key="5">
    <source>
        <dbReference type="ARBA" id="ARBA00022840"/>
    </source>
</evidence>
<dbReference type="Gene3D" id="3.90.190.20">
    <property type="entry name" value="Mur ligase, C-terminal domain"/>
    <property type="match status" value="1"/>
</dbReference>
<dbReference type="AlphaFoldDB" id="A0A160IMU7"/>
<evidence type="ECO:0000256" key="1">
    <source>
        <dbReference type="ARBA" id="ARBA00022490"/>
    </source>
</evidence>
<dbReference type="STRING" id="1221500.ABE65_008155"/>
<keyword evidence="5 10" id="KW-0067">ATP-binding</keyword>
<dbReference type="SUPFAM" id="SSF53244">
    <property type="entry name" value="MurD-like peptide ligases, peptide-binding domain"/>
    <property type="match status" value="1"/>
</dbReference>
<dbReference type="GO" id="GO:0005524">
    <property type="term" value="F:ATP binding"/>
    <property type="evidence" value="ECO:0007669"/>
    <property type="project" value="UniProtKB-UniRule"/>
</dbReference>
<keyword evidence="8 10" id="KW-0131">Cell cycle</keyword>
<keyword evidence="9 10" id="KW-0961">Cell wall biogenesis/degradation</keyword>
<dbReference type="GO" id="GO:0008766">
    <property type="term" value="F:UDP-N-acetylmuramoylalanyl-D-glutamyl-2,6-diaminopimelate-D-alanyl-D-alanine ligase activity"/>
    <property type="evidence" value="ECO:0007669"/>
    <property type="project" value="RHEA"/>
</dbReference>
<dbReference type="InterPro" id="IPR035911">
    <property type="entry name" value="MurE/MurF_N"/>
</dbReference>
<evidence type="ECO:0000256" key="9">
    <source>
        <dbReference type="ARBA" id="ARBA00023316"/>
    </source>
</evidence>
<dbReference type="KEGG" id="fpn:ABE65_008155"/>
<dbReference type="Proteomes" id="UP000076623">
    <property type="component" value="Chromosome"/>
</dbReference>
<dbReference type="GO" id="GO:0008360">
    <property type="term" value="P:regulation of cell shape"/>
    <property type="evidence" value="ECO:0007669"/>
    <property type="project" value="UniProtKB-KW"/>
</dbReference>
<dbReference type="InterPro" id="IPR000713">
    <property type="entry name" value="Mur_ligase_N"/>
</dbReference>
<dbReference type="RefSeq" id="WP_066393447.1">
    <property type="nucleotide sequence ID" value="NZ_CP015378.1"/>
</dbReference>
<evidence type="ECO:0000313" key="16">
    <source>
        <dbReference type="Proteomes" id="UP000076623"/>
    </source>
</evidence>
<evidence type="ECO:0000256" key="4">
    <source>
        <dbReference type="ARBA" id="ARBA00022741"/>
    </source>
</evidence>
<reference evidence="15 16" key="1">
    <citation type="submission" date="2016-04" db="EMBL/GenBank/DDBJ databases">
        <title>Complete genome sequence of Fictibacillus phosphorivorans G25-29, a strain toxic to nematodes.</title>
        <authorList>
            <person name="Zheng Z."/>
        </authorList>
    </citation>
    <scope>NUCLEOTIDE SEQUENCE [LARGE SCALE GENOMIC DNA]</scope>
    <source>
        <strain evidence="15 16">G25-29</strain>
    </source>
</reference>
<dbReference type="InterPro" id="IPR051046">
    <property type="entry name" value="MurCDEF_CellWall_CoF430Synth"/>
</dbReference>
<dbReference type="Gene3D" id="3.40.1390.10">
    <property type="entry name" value="MurE/MurF, N-terminal domain"/>
    <property type="match status" value="1"/>
</dbReference>
<dbReference type="InterPro" id="IPR036615">
    <property type="entry name" value="Mur_ligase_C_dom_sf"/>
</dbReference>
<dbReference type="Pfam" id="PF02875">
    <property type="entry name" value="Mur_ligase_C"/>
    <property type="match status" value="1"/>
</dbReference>
<evidence type="ECO:0000256" key="8">
    <source>
        <dbReference type="ARBA" id="ARBA00023306"/>
    </source>
</evidence>
<dbReference type="EMBL" id="CP015378">
    <property type="protein sequence ID" value="ANC76772.1"/>
    <property type="molecule type" value="Genomic_DNA"/>
</dbReference>
<evidence type="ECO:0000256" key="6">
    <source>
        <dbReference type="ARBA" id="ARBA00022960"/>
    </source>
</evidence>
<feature type="domain" description="Mur ligase N-terminal catalytic" evidence="12">
    <location>
        <begin position="26"/>
        <end position="98"/>
    </location>
</feature>
<keyword evidence="6 10" id="KW-0133">Cell shape</keyword>
<dbReference type="GO" id="GO:0047480">
    <property type="term" value="F:UDP-N-acetylmuramoyl-tripeptide-D-alanyl-D-alanine ligase activity"/>
    <property type="evidence" value="ECO:0007669"/>
    <property type="project" value="UniProtKB-UniRule"/>
</dbReference>
<dbReference type="GO" id="GO:0051301">
    <property type="term" value="P:cell division"/>
    <property type="evidence" value="ECO:0007669"/>
    <property type="project" value="UniProtKB-KW"/>
</dbReference>
<dbReference type="GO" id="GO:0009252">
    <property type="term" value="P:peptidoglycan biosynthetic process"/>
    <property type="evidence" value="ECO:0007669"/>
    <property type="project" value="UniProtKB-UniRule"/>
</dbReference>
<dbReference type="InterPro" id="IPR013221">
    <property type="entry name" value="Mur_ligase_cen"/>
</dbReference>
<comment type="catalytic activity">
    <reaction evidence="10 11">
        <text>D-alanyl-D-alanine + UDP-N-acetyl-alpha-D-muramoyl-L-alanyl-gamma-D-glutamyl-meso-2,6-diaminopimelate + ATP = UDP-N-acetyl-alpha-D-muramoyl-L-alanyl-gamma-D-glutamyl-meso-2,6-diaminopimeloyl-D-alanyl-D-alanine + ADP + phosphate + H(+)</text>
        <dbReference type="Rhea" id="RHEA:28374"/>
        <dbReference type="ChEBI" id="CHEBI:15378"/>
        <dbReference type="ChEBI" id="CHEBI:30616"/>
        <dbReference type="ChEBI" id="CHEBI:43474"/>
        <dbReference type="ChEBI" id="CHEBI:57822"/>
        <dbReference type="ChEBI" id="CHEBI:61386"/>
        <dbReference type="ChEBI" id="CHEBI:83905"/>
        <dbReference type="ChEBI" id="CHEBI:456216"/>
        <dbReference type="EC" id="6.3.2.10"/>
    </reaction>
</comment>
<dbReference type="UniPathway" id="UPA00219"/>
<evidence type="ECO:0000259" key="12">
    <source>
        <dbReference type="Pfam" id="PF01225"/>
    </source>
</evidence>
<dbReference type="Pfam" id="PF08245">
    <property type="entry name" value="Mur_ligase_M"/>
    <property type="match status" value="1"/>
</dbReference>
<evidence type="ECO:0000256" key="7">
    <source>
        <dbReference type="ARBA" id="ARBA00022984"/>
    </source>
</evidence>
<proteinExistence type="inferred from homology"/>
<keyword evidence="1 10" id="KW-0963">Cytoplasm</keyword>
<comment type="function">
    <text evidence="10 11">Involved in cell wall formation. Catalyzes the final step in the synthesis of UDP-N-acetylmuramoyl-pentapeptide, the precursor of murein.</text>
</comment>
<evidence type="ECO:0000259" key="14">
    <source>
        <dbReference type="Pfam" id="PF08245"/>
    </source>
</evidence>
<comment type="subcellular location">
    <subcellularLocation>
        <location evidence="10 11">Cytoplasm</location>
    </subcellularLocation>
</comment>
<evidence type="ECO:0000256" key="10">
    <source>
        <dbReference type="HAMAP-Rule" id="MF_02019"/>
    </source>
</evidence>
<keyword evidence="16" id="KW-1185">Reference proteome</keyword>
<comment type="pathway">
    <text evidence="10 11">Cell wall biogenesis; peptidoglycan biosynthesis.</text>
</comment>
<keyword evidence="3 10" id="KW-0132">Cell division</keyword>
<keyword evidence="4 10" id="KW-0547">Nucleotide-binding</keyword>
<evidence type="ECO:0000259" key="13">
    <source>
        <dbReference type="Pfam" id="PF02875"/>
    </source>
</evidence>
<name>A0A160IMU7_9BACL</name>
<dbReference type="InterPro" id="IPR004101">
    <property type="entry name" value="Mur_ligase_C"/>
</dbReference>
<dbReference type="InterPro" id="IPR036565">
    <property type="entry name" value="Mur-like_cat_sf"/>
</dbReference>
<dbReference type="Pfam" id="PF01225">
    <property type="entry name" value="Mur_ligase"/>
    <property type="match status" value="1"/>
</dbReference>
<feature type="domain" description="Mur ligase central" evidence="14">
    <location>
        <begin position="111"/>
        <end position="291"/>
    </location>
</feature>
<organism evidence="15 16">
    <name type="scientific">Fictibacillus phosphorivorans</name>
    <dbReference type="NCBI Taxonomy" id="1221500"/>
    <lineage>
        <taxon>Bacteria</taxon>
        <taxon>Bacillati</taxon>
        <taxon>Bacillota</taxon>
        <taxon>Bacilli</taxon>
        <taxon>Bacillales</taxon>
        <taxon>Fictibacillaceae</taxon>
        <taxon>Fictibacillus</taxon>
    </lineage>
</organism>
<evidence type="ECO:0000256" key="3">
    <source>
        <dbReference type="ARBA" id="ARBA00022618"/>
    </source>
</evidence>
<feature type="domain" description="Mur ligase C-terminal" evidence="13">
    <location>
        <begin position="314"/>
        <end position="440"/>
    </location>
</feature>
<keyword evidence="2 10" id="KW-0436">Ligase</keyword>
<comment type="similarity">
    <text evidence="10">Belongs to the MurCDEF family. MurF subfamily.</text>
</comment>
<sequence length="460" mass="50970">MKLDFKELVSLADRTSGKYENLILEGVSKDTRLKSENALYLPIAGERFDGHDFLLNAIEQGCTATVWEEGKDLPEGLSEDFPILYTKDTVTFLQEVSKYYLKKINPVVVAVTGSNGKTTTKDMIESVSSENFKTFKTQGNYNNHIGMPLTILAMEDTTEVLILEMGMSNYGEISLLSKIAEPDVAVITNIGESHLEQLGSREGIAKAKLEIADGLKQGGLFIIDGDEPLLSHVKGENVLQVGFGDSNTLKLSNLKTDVHGVTFSLEEGTTVYRIPMLGRHNIKNAAYAIAVGHYLNIEENKILEGLENLKVTSMRLEMKSGKKETLLINDAYNASPTSMIAALETLAELKDYSKKVAVLGDMYELGSNEEEMHRNIAKHVDDTISHVICVGQKGAWIADELMKHKNEDLEVIQCLTKEEAEEPITRLLSKDTAILFKASRGMVLETLVSKFVEKEQESKK</sequence>
<protein>
    <recommendedName>
        <fullName evidence="10 11">UDP-N-acetylmuramoyl-tripeptide--D-alanyl-D-alanine ligase</fullName>
        <ecNumber evidence="10 11">6.3.2.10</ecNumber>
    </recommendedName>
    <alternativeName>
        <fullName evidence="10">D-alanyl-D-alanine-adding enzyme</fullName>
    </alternativeName>
</protein>
<gene>
    <name evidence="10" type="primary">murF</name>
    <name evidence="15" type="ORF">ABE65_008155</name>
</gene>
<dbReference type="SUPFAM" id="SSF63418">
    <property type="entry name" value="MurE/MurF N-terminal domain"/>
    <property type="match status" value="1"/>
</dbReference>
<evidence type="ECO:0000256" key="11">
    <source>
        <dbReference type="RuleBase" id="RU004136"/>
    </source>
</evidence>
<dbReference type="Gene3D" id="3.40.1190.10">
    <property type="entry name" value="Mur-like, catalytic domain"/>
    <property type="match status" value="1"/>
</dbReference>
<dbReference type="GO" id="GO:0005737">
    <property type="term" value="C:cytoplasm"/>
    <property type="evidence" value="ECO:0007669"/>
    <property type="project" value="UniProtKB-SubCell"/>
</dbReference>
<evidence type="ECO:0000313" key="15">
    <source>
        <dbReference type="EMBL" id="ANC76772.1"/>
    </source>
</evidence>
<dbReference type="PANTHER" id="PTHR43024:SF1">
    <property type="entry name" value="UDP-N-ACETYLMURAMOYL-TRIPEPTIDE--D-ALANYL-D-ALANINE LIGASE"/>
    <property type="match status" value="1"/>
</dbReference>
<dbReference type="SUPFAM" id="SSF53623">
    <property type="entry name" value="MurD-like peptide ligases, catalytic domain"/>
    <property type="match status" value="1"/>
</dbReference>
<dbReference type="InterPro" id="IPR005863">
    <property type="entry name" value="UDP-N-AcMur_synth"/>
</dbReference>
<dbReference type="HAMAP" id="MF_02019">
    <property type="entry name" value="MurF"/>
    <property type="match status" value="1"/>
</dbReference>